<sequence length="66" mass="7434">MQEKTILGKENQRAAPHRAAGDCQLLVIDNPALHMLQQQYLYAIRSTDVYLQPRITPNTDGGHGYI</sequence>
<dbReference type="AlphaFoldDB" id="A0AAW0QBK5"/>
<proteinExistence type="predicted"/>
<evidence type="ECO:0000313" key="1">
    <source>
        <dbReference type="EMBL" id="KAK8097174.1"/>
    </source>
</evidence>
<reference evidence="1 2" key="1">
    <citation type="submission" date="2023-01" db="EMBL/GenBank/DDBJ databases">
        <title>Analysis of 21 Apiospora genomes using comparative genomics revels a genus with tremendous synthesis potential of carbohydrate active enzymes and secondary metabolites.</title>
        <authorList>
            <person name="Sorensen T."/>
        </authorList>
    </citation>
    <scope>NUCLEOTIDE SEQUENCE [LARGE SCALE GENOMIC DNA]</scope>
    <source>
        <strain evidence="1 2">CBS 117206</strain>
    </source>
</reference>
<organism evidence="1 2">
    <name type="scientific">Apiospora kogelbergensis</name>
    <dbReference type="NCBI Taxonomy" id="1337665"/>
    <lineage>
        <taxon>Eukaryota</taxon>
        <taxon>Fungi</taxon>
        <taxon>Dikarya</taxon>
        <taxon>Ascomycota</taxon>
        <taxon>Pezizomycotina</taxon>
        <taxon>Sordariomycetes</taxon>
        <taxon>Xylariomycetidae</taxon>
        <taxon>Amphisphaeriales</taxon>
        <taxon>Apiosporaceae</taxon>
        <taxon>Apiospora</taxon>
    </lineage>
</organism>
<accession>A0AAW0QBK5</accession>
<gene>
    <name evidence="1" type="ORF">PG999_013118</name>
</gene>
<keyword evidence="2" id="KW-1185">Reference proteome</keyword>
<dbReference type="Proteomes" id="UP001392437">
    <property type="component" value="Unassembled WGS sequence"/>
</dbReference>
<evidence type="ECO:0000313" key="2">
    <source>
        <dbReference type="Proteomes" id="UP001392437"/>
    </source>
</evidence>
<protein>
    <submittedName>
        <fullName evidence="1">Uncharacterized protein</fullName>
    </submittedName>
</protein>
<comment type="caution">
    <text evidence="1">The sequence shown here is derived from an EMBL/GenBank/DDBJ whole genome shotgun (WGS) entry which is preliminary data.</text>
</comment>
<dbReference type="EMBL" id="JAQQWP010000010">
    <property type="protein sequence ID" value="KAK8097174.1"/>
    <property type="molecule type" value="Genomic_DNA"/>
</dbReference>
<name>A0AAW0QBK5_9PEZI</name>